<protein>
    <submittedName>
        <fullName evidence="2">Uncharacterized protein</fullName>
    </submittedName>
</protein>
<organism evidence="2 3">
    <name type="scientific">Breznakiella homolactica</name>
    <dbReference type="NCBI Taxonomy" id="2798577"/>
    <lineage>
        <taxon>Bacteria</taxon>
        <taxon>Pseudomonadati</taxon>
        <taxon>Spirochaetota</taxon>
        <taxon>Spirochaetia</taxon>
        <taxon>Spirochaetales</taxon>
        <taxon>Breznakiellaceae</taxon>
        <taxon>Breznakiella</taxon>
    </lineage>
</organism>
<dbReference type="AlphaFoldDB" id="A0A7T7XKR4"/>
<accession>A0A7T7XKR4</accession>
<evidence type="ECO:0000313" key="3">
    <source>
        <dbReference type="Proteomes" id="UP000595917"/>
    </source>
</evidence>
<reference evidence="2" key="1">
    <citation type="submission" date="2021-01" db="EMBL/GenBank/DDBJ databases">
        <title>Description of Breznakiella homolactica.</title>
        <authorList>
            <person name="Song Y."/>
            <person name="Brune A."/>
        </authorList>
    </citation>
    <scope>NUCLEOTIDE SEQUENCE</scope>
    <source>
        <strain evidence="2">RmG30</strain>
    </source>
</reference>
<feature type="transmembrane region" description="Helical" evidence="1">
    <location>
        <begin position="12"/>
        <end position="32"/>
    </location>
</feature>
<keyword evidence="1" id="KW-0472">Membrane</keyword>
<keyword evidence="1" id="KW-1133">Transmembrane helix</keyword>
<keyword evidence="3" id="KW-1185">Reference proteome</keyword>
<evidence type="ECO:0000313" key="2">
    <source>
        <dbReference type="EMBL" id="QQO08048.1"/>
    </source>
</evidence>
<gene>
    <name evidence="2" type="ORF">JFL75_14000</name>
</gene>
<sequence length="555" mass="64154">MIKAGTRNASSGISRIGLAGFISAIFIVLFSLSAHAQENREDAAEELLFDLLEQPITETPLPVPAAAIPDSSIPEEEMVFRIRSIEFDVDGSTREFALMNAGEFEIGERINGKSRMDRYVSNKTQLLVNERVFDSVEISYTVDQADENNEFPVDLLVAVEDTWNLLILPWPEYDSNSGFELTIKARDYNFLGTMNPLKINLGYQIDSEYMDDFSFKKGAIFLEIDSDTPFRLWGFNWNLDFDNTFSYTYDEPFYYKNRTGVSMELPVKKTLLTFGAYQSFLLNEENDDDDKAEYGEYFENGWYMASELETSWKIPTTLEVGPYGGLFYTPKINFTIKYKPGDSVDEPRKGPTLTFSHELWFEKIDWIGNYRRGLDAAIENSNEYNFHSSDWDKSFAVDGIVHHPFAEFFGLSGRLRYKHWFDDPYDEAGDVIRGVRNDDLYADYMLSLNIDPEFRLFRFLPSQWFNNRKLRVIDFEFHLTPFLDIALVKDPKSGRDFSFKDPVIGGGIEVIVYPYFMRSAYLRVSLGFDLNRAWEIKSIPGGKYREIFLGLGHHY</sequence>
<name>A0A7T7XKR4_9SPIR</name>
<evidence type="ECO:0000256" key="1">
    <source>
        <dbReference type="SAM" id="Phobius"/>
    </source>
</evidence>
<dbReference type="RefSeq" id="WP_215625354.1">
    <property type="nucleotide sequence ID" value="NZ_CP067089.2"/>
</dbReference>
<proteinExistence type="predicted"/>
<keyword evidence="1" id="KW-0812">Transmembrane</keyword>
<dbReference type="KEGG" id="bhc:JFL75_14000"/>
<dbReference type="Proteomes" id="UP000595917">
    <property type="component" value="Chromosome"/>
</dbReference>
<dbReference type="EMBL" id="CP067089">
    <property type="protein sequence ID" value="QQO08048.1"/>
    <property type="molecule type" value="Genomic_DNA"/>
</dbReference>